<sequence>MNIGVLGTGFGAYHVELLSKMEHIGRVVVFGRNEVKLQKLQEELKVEVTTDIDDILFDADIDVIDICLPTPLHKHYAIEALKNGKHVFCETPVCYELADALDMKQAEVQYGKKILVNQFIKFDPAYKYLYEAVQQQKYGKLLSFTLKRETSPMWGDLGLDSITTNLMIHELDFLTWLLGAADKFTVWGNNAGTDGEALVRVFFEQSDVSAEILVSSQMPETYPFTVGYEAFFEHAKLIFHESDDMNGVIESTLYEYTSSGRESIILEKANPYEQSIKYALQCLREGSESTLSLHNAMLALEIAIAIKHRLV</sequence>
<dbReference type="AlphaFoldDB" id="A0A7X2H6S1"/>
<dbReference type="SUPFAM" id="SSF55347">
    <property type="entry name" value="Glyceraldehyde-3-phosphate dehydrogenase-like, C-terminal domain"/>
    <property type="match status" value="1"/>
</dbReference>
<organism evidence="2 3">
    <name type="scientific">Paenibacillus monticola</name>
    <dbReference type="NCBI Taxonomy" id="2666075"/>
    <lineage>
        <taxon>Bacteria</taxon>
        <taxon>Bacillati</taxon>
        <taxon>Bacillota</taxon>
        <taxon>Bacilli</taxon>
        <taxon>Bacillales</taxon>
        <taxon>Paenibacillaceae</taxon>
        <taxon>Paenibacillus</taxon>
    </lineage>
</organism>
<dbReference type="PANTHER" id="PTHR43377:SF1">
    <property type="entry name" value="BILIVERDIN REDUCTASE A"/>
    <property type="match status" value="1"/>
</dbReference>
<dbReference type="PANTHER" id="PTHR43377">
    <property type="entry name" value="BILIVERDIN REDUCTASE A"/>
    <property type="match status" value="1"/>
</dbReference>
<comment type="caution">
    <text evidence="2">The sequence shown here is derived from an EMBL/GenBank/DDBJ whole genome shotgun (WGS) entry which is preliminary data.</text>
</comment>
<feature type="domain" description="Gfo/Idh/MocA-like oxidoreductase N-terminal" evidence="1">
    <location>
        <begin position="1"/>
        <end position="117"/>
    </location>
</feature>
<proteinExistence type="predicted"/>
<protein>
    <submittedName>
        <fullName evidence="2">Gfo/Idh/MocA family oxidoreductase</fullName>
    </submittedName>
</protein>
<name>A0A7X2H6S1_9BACL</name>
<evidence type="ECO:0000259" key="1">
    <source>
        <dbReference type="Pfam" id="PF01408"/>
    </source>
</evidence>
<dbReference type="RefSeq" id="WP_154119653.1">
    <property type="nucleotide sequence ID" value="NZ_WJXB01000005.1"/>
</dbReference>
<evidence type="ECO:0000313" key="3">
    <source>
        <dbReference type="Proteomes" id="UP000463051"/>
    </source>
</evidence>
<dbReference type="InterPro" id="IPR000683">
    <property type="entry name" value="Gfo/Idh/MocA-like_OxRdtase_N"/>
</dbReference>
<dbReference type="InterPro" id="IPR036291">
    <property type="entry name" value="NAD(P)-bd_dom_sf"/>
</dbReference>
<dbReference type="InterPro" id="IPR051450">
    <property type="entry name" value="Gfo/Idh/MocA_Oxidoreductases"/>
</dbReference>
<gene>
    <name evidence="2" type="ORF">GJB61_16030</name>
</gene>
<dbReference type="EMBL" id="WJXB01000005">
    <property type="protein sequence ID" value="MRN54493.1"/>
    <property type="molecule type" value="Genomic_DNA"/>
</dbReference>
<evidence type="ECO:0000313" key="2">
    <source>
        <dbReference type="EMBL" id="MRN54493.1"/>
    </source>
</evidence>
<dbReference type="Gene3D" id="3.40.50.720">
    <property type="entry name" value="NAD(P)-binding Rossmann-like Domain"/>
    <property type="match status" value="1"/>
</dbReference>
<dbReference type="Proteomes" id="UP000463051">
    <property type="component" value="Unassembled WGS sequence"/>
</dbReference>
<reference evidence="2 3" key="1">
    <citation type="submission" date="2019-11" db="EMBL/GenBank/DDBJ databases">
        <title>Paenibacillus monticola sp. nov., a novel PGPR strain isolated from mountain sample in China.</title>
        <authorList>
            <person name="Zhao Q."/>
            <person name="Li H.-P."/>
            <person name="Zhang J.-L."/>
        </authorList>
    </citation>
    <scope>NUCLEOTIDE SEQUENCE [LARGE SCALE GENOMIC DNA]</scope>
    <source>
        <strain evidence="2 3">LC-T2</strain>
    </source>
</reference>
<accession>A0A7X2H6S1</accession>
<keyword evidence="3" id="KW-1185">Reference proteome</keyword>
<dbReference type="SUPFAM" id="SSF51735">
    <property type="entry name" value="NAD(P)-binding Rossmann-fold domains"/>
    <property type="match status" value="1"/>
</dbReference>
<dbReference type="Gene3D" id="3.30.360.10">
    <property type="entry name" value="Dihydrodipicolinate Reductase, domain 2"/>
    <property type="match status" value="1"/>
</dbReference>
<dbReference type="Pfam" id="PF01408">
    <property type="entry name" value="GFO_IDH_MocA"/>
    <property type="match status" value="1"/>
</dbReference>
<dbReference type="GO" id="GO:0000166">
    <property type="term" value="F:nucleotide binding"/>
    <property type="evidence" value="ECO:0007669"/>
    <property type="project" value="InterPro"/>
</dbReference>